<dbReference type="Gene3D" id="1.20.1250.20">
    <property type="entry name" value="MFS general substrate transporter like domains"/>
    <property type="match status" value="2"/>
</dbReference>
<comment type="caution">
    <text evidence="8">The sequence shown here is derived from an EMBL/GenBank/DDBJ whole genome shotgun (WGS) entry which is preliminary data.</text>
</comment>
<dbReference type="EMBL" id="JARDXE010000019">
    <property type="protein sequence ID" value="MDE8648443.1"/>
    <property type="molecule type" value="Genomic_DNA"/>
</dbReference>
<dbReference type="InterPro" id="IPR036259">
    <property type="entry name" value="MFS_trans_sf"/>
</dbReference>
<sequence length="430" mass="45087">MTTNISEDRPALSLQRIRLARVATFFGFAQLGAVMLTWSTNTTALRAHLGWSGEGGDSNFGLVALAIGVGAAVGCFLIGPFVDRYGPRATCMPTMIIYPLMYIPFAFLQGIASAMFLGVMIGLLRGAFDTAFNTHGVQVERYYGRPIMSAFHAAYPAGGFVIGLVASAIARHYVESPAVAYISIGVTMSVLGAVFGRWLLTRDELLPPAAAVAIEKQSTTERSASTTTLLIMAGFGLLMLASMLSEGAILDWGQEFVRRHADTSAGMAATAVTFYSGAQFVGRLFGDRLAEYFGARVIVAVSGVIGFVGALLAIGGASAPFALVGFVLLGLGLACMAPLMLSAAGRRDPENAGRNIGIVNAIGYVGMLAGPAAITLIVDGFGIGWMPALPAILLLLIAVGGPVLMKTVPRYSETERTGNAPKPEHHTVSR</sequence>
<dbReference type="AlphaFoldDB" id="A0AAW6LVQ0"/>
<feature type="transmembrane region" description="Helical" evidence="6">
    <location>
        <begin position="19"/>
        <end position="40"/>
    </location>
</feature>
<keyword evidence="2 6" id="KW-0812">Transmembrane</keyword>
<dbReference type="GO" id="GO:0005886">
    <property type="term" value="C:plasma membrane"/>
    <property type="evidence" value="ECO:0007669"/>
    <property type="project" value="UniProtKB-SubCell"/>
</dbReference>
<proteinExistence type="predicted"/>
<dbReference type="InterPro" id="IPR051788">
    <property type="entry name" value="MFS_Transporter"/>
</dbReference>
<evidence type="ECO:0000259" key="7">
    <source>
        <dbReference type="PROSITE" id="PS50850"/>
    </source>
</evidence>
<evidence type="ECO:0000313" key="8">
    <source>
        <dbReference type="EMBL" id="MDE8648443.1"/>
    </source>
</evidence>
<dbReference type="GO" id="GO:0022857">
    <property type="term" value="F:transmembrane transporter activity"/>
    <property type="evidence" value="ECO:0007669"/>
    <property type="project" value="InterPro"/>
</dbReference>
<dbReference type="Proteomes" id="UP001217325">
    <property type="component" value="Unassembled WGS sequence"/>
</dbReference>
<dbReference type="PANTHER" id="PTHR23514:SF13">
    <property type="entry name" value="INNER MEMBRANE PROTEIN YBJJ"/>
    <property type="match status" value="1"/>
</dbReference>
<keyword evidence="4 6" id="KW-0472">Membrane</keyword>
<dbReference type="InterPro" id="IPR020846">
    <property type="entry name" value="MFS_dom"/>
</dbReference>
<evidence type="ECO:0000256" key="5">
    <source>
        <dbReference type="SAM" id="MobiDB-lite"/>
    </source>
</evidence>
<evidence type="ECO:0000313" key="9">
    <source>
        <dbReference type="Proteomes" id="UP001217325"/>
    </source>
</evidence>
<feature type="transmembrane region" description="Helical" evidence="6">
    <location>
        <begin position="147"/>
        <end position="166"/>
    </location>
</feature>
<evidence type="ECO:0000256" key="1">
    <source>
        <dbReference type="ARBA" id="ARBA00004651"/>
    </source>
</evidence>
<protein>
    <submittedName>
        <fullName evidence="8">MFS transporter</fullName>
    </submittedName>
</protein>
<feature type="transmembrane region" description="Helical" evidence="6">
    <location>
        <begin position="293"/>
        <end position="315"/>
    </location>
</feature>
<dbReference type="CDD" id="cd17393">
    <property type="entry name" value="MFS_MosC_like"/>
    <property type="match status" value="1"/>
</dbReference>
<feature type="transmembrane region" description="Helical" evidence="6">
    <location>
        <begin position="229"/>
        <end position="250"/>
    </location>
</feature>
<name>A0AAW6LVQ0_RHOSG</name>
<feature type="transmembrane region" description="Helical" evidence="6">
    <location>
        <begin position="178"/>
        <end position="200"/>
    </location>
</feature>
<dbReference type="PROSITE" id="PS50850">
    <property type="entry name" value="MFS"/>
    <property type="match status" value="1"/>
</dbReference>
<dbReference type="SUPFAM" id="SSF103473">
    <property type="entry name" value="MFS general substrate transporter"/>
    <property type="match status" value="1"/>
</dbReference>
<organism evidence="8 9">
    <name type="scientific">Rhodococcus qingshengii</name>
    <dbReference type="NCBI Taxonomy" id="334542"/>
    <lineage>
        <taxon>Bacteria</taxon>
        <taxon>Bacillati</taxon>
        <taxon>Actinomycetota</taxon>
        <taxon>Actinomycetes</taxon>
        <taxon>Mycobacteriales</taxon>
        <taxon>Nocardiaceae</taxon>
        <taxon>Rhodococcus</taxon>
        <taxon>Rhodococcus erythropolis group</taxon>
    </lineage>
</organism>
<evidence type="ECO:0000256" key="3">
    <source>
        <dbReference type="ARBA" id="ARBA00022989"/>
    </source>
</evidence>
<feature type="compositionally biased region" description="Basic and acidic residues" evidence="5">
    <location>
        <begin position="412"/>
        <end position="430"/>
    </location>
</feature>
<dbReference type="Pfam" id="PF07690">
    <property type="entry name" value="MFS_1"/>
    <property type="match status" value="1"/>
</dbReference>
<evidence type="ECO:0000256" key="2">
    <source>
        <dbReference type="ARBA" id="ARBA00022692"/>
    </source>
</evidence>
<feature type="transmembrane region" description="Helical" evidence="6">
    <location>
        <begin position="321"/>
        <end position="344"/>
    </location>
</feature>
<reference evidence="8" key="1">
    <citation type="submission" date="2023-02" db="EMBL/GenBank/DDBJ databases">
        <title>A novel hydrolase synthesized by Rhodococcus erythropolis HQ is responsible for the detoxification of Zearalenone.</title>
        <authorList>
            <person name="Hu J."/>
            <person name="Xu J."/>
        </authorList>
    </citation>
    <scope>NUCLEOTIDE SEQUENCE</scope>
    <source>
        <strain evidence="8">HQ</strain>
    </source>
</reference>
<evidence type="ECO:0000256" key="4">
    <source>
        <dbReference type="ARBA" id="ARBA00023136"/>
    </source>
</evidence>
<feature type="domain" description="Major facilitator superfamily (MFS) profile" evidence="7">
    <location>
        <begin position="16"/>
        <end position="412"/>
    </location>
</feature>
<feature type="transmembrane region" description="Helical" evidence="6">
    <location>
        <begin position="102"/>
        <end position="127"/>
    </location>
</feature>
<accession>A0AAW6LVQ0</accession>
<gene>
    <name evidence="8" type="ORF">PXH69_26085</name>
</gene>
<dbReference type="InterPro" id="IPR011701">
    <property type="entry name" value="MFS"/>
</dbReference>
<keyword evidence="3 6" id="KW-1133">Transmembrane helix</keyword>
<feature type="transmembrane region" description="Helical" evidence="6">
    <location>
        <begin position="60"/>
        <end position="82"/>
    </location>
</feature>
<dbReference type="RefSeq" id="WP_065351454.1">
    <property type="nucleotide sequence ID" value="NZ_CP088906.1"/>
</dbReference>
<feature type="transmembrane region" description="Helical" evidence="6">
    <location>
        <begin position="384"/>
        <end position="405"/>
    </location>
</feature>
<evidence type="ECO:0000256" key="6">
    <source>
        <dbReference type="SAM" id="Phobius"/>
    </source>
</evidence>
<feature type="region of interest" description="Disordered" evidence="5">
    <location>
        <begin position="411"/>
        <end position="430"/>
    </location>
</feature>
<comment type="subcellular location">
    <subcellularLocation>
        <location evidence="1">Cell membrane</location>
        <topology evidence="1">Multi-pass membrane protein</topology>
    </subcellularLocation>
</comment>
<dbReference type="PANTHER" id="PTHR23514">
    <property type="entry name" value="BYPASS OF STOP CODON PROTEIN 6"/>
    <property type="match status" value="1"/>
</dbReference>
<feature type="transmembrane region" description="Helical" evidence="6">
    <location>
        <begin position="356"/>
        <end position="378"/>
    </location>
</feature>